<keyword evidence="4" id="KW-0460">Magnesium</keyword>
<evidence type="ECO:0000259" key="9">
    <source>
        <dbReference type="Pfam" id="PF16209"/>
    </source>
</evidence>
<feature type="domain" description="P-type ATPase N-terminal" evidence="9">
    <location>
        <begin position="116"/>
        <end position="176"/>
    </location>
</feature>
<feature type="transmembrane region" description="Helical" evidence="8">
    <location>
        <begin position="1222"/>
        <end position="1242"/>
    </location>
</feature>
<dbReference type="InterPro" id="IPR023298">
    <property type="entry name" value="ATPase_P-typ_TM_dom_sf"/>
</dbReference>
<dbReference type="EMBL" id="JALJOU010000027">
    <property type="protein sequence ID" value="KAK9835974.1"/>
    <property type="molecule type" value="Genomic_DNA"/>
</dbReference>
<dbReference type="InterPro" id="IPR036412">
    <property type="entry name" value="HAD-like_sf"/>
</dbReference>
<dbReference type="SUPFAM" id="SSF81660">
    <property type="entry name" value="Metal cation-transporting ATPase, ATP-binding domain N"/>
    <property type="match status" value="1"/>
</dbReference>
<evidence type="ECO:0008006" key="13">
    <source>
        <dbReference type="Google" id="ProtNLM"/>
    </source>
</evidence>
<feature type="transmembrane region" description="Helical" evidence="8">
    <location>
        <begin position="174"/>
        <end position="196"/>
    </location>
</feature>
<evidence type="ECO:0000256" key="5">
    <source>
        <dbReference type="ARBA" id="ARBA00022989"/>
    </source>
</evidence>
<dbReference type="SFLD" id="SFLDS00003">
    <property type="entry name" value="Haloacid_Dehalogenase"/>
    <property type="match status" value="1"/>
</dbReference>
<feature type="transmembrane region" description="Helical" evidence="8">
    <location>
        <begin position="1084"/>
        <end position="1100"/>
    </location>
</feature>
<dbReference type="InterPro" id="IPR023299">
    <property type="entry name" value="ATPase_P-typ_cyto_dom_N"/>
</dbReference>
<evidence type="ECO:0000259" key="10">
    <source>
        <dbReference type="Pfam" id="PF16212"/>
    </source>
</evidence>
<dbReference type="GO" id="GO:0005886">
    <property type="term" value="C:plasma membrane"/>
    <property type="evidence" value="ECO:0007669"/>
    <property type="project" value="TreeGrafter"/>
</dbReference>
<evidence type="ECO:0000313" key="12">
    <source>
        <dbReference type="Proteomes" id="UP001445335"/>
    </source>
</evidence>
<dbReference type="GO" id="GO:0000166">
    <property type="term" value="F:nucleotide binding"/>
    <property type="evidence" value="ECO:0007669"/>
    <property type="project" value="InterPro"/>
</dbReference>
<accession>A0AAW1RQN2</accession>
<feature type="domain" description="P-type ATPase C-terminal" evidence="10">
    <location>
        <begin position="1048"/>
        <end position="1296"/>
    </location>
</feature>
<dbReference type="InterPro" id="IPR023214">
    <property type="entry name" value="HAD_sf"/>
</dbReference>
<dbReference type="Gene3D" id="3.40.50.1000">
    <property type="entry name" value="HAD superfamily/HAD-like"/>
    <property type="match status" value="2"/>
</dbReference>
<dbReference type="SUPFAM" id="SSF56784">
    <property type="entry name" value="HAD-like"/>
    <property type="match status" value="1"/>
</dbReference>
<feature type="region of interest" description="Disordered" evidence="7">
    <location>
        <begin position="81"/>
        <end position="107"/>
    </location>
</feature>
<evidence type="ECO:0000256" key="2">
    <source>
        <dbReference type="ARBA" id="ARBA00022692"/>
    </source>
</evidence>
<dbReference type="PROSITE" id="PS00154">
    <property type="entry name" value="ATPASE_E1_E2"/>
    <property type="match status" value="1"/>
</dbReference>
<feature type="region of interest" description="Disordered" evidence="7">
    <location>
        <begin position="580"/>
        <end position="639"/>
    </location>
</feature>
<feature type="transmembrane region" description="Helical" evidence="8">
    <location>
        <begin position="1160"/>
        <end position="1182"/>
    </location>
</feature>
<keyword evidence="6 8" id="KW-0472">Membrane</keyword>
<feature type="transmembrane region" description="Helical" evidence="8">
    <location>
        <begin position="429"/>
        <end position="455"/>
    </location>
</feature>
<dbReference type="InterPro" id="IPR032631">
    <property type="entry name" value="P-type_ATPase_N"/>
</dbReference>
<feature type="transmembrane region" description="Helical" evidence="8">
    <location>
        <begin position="142"/>
        <end position="168"/>
    </location>
</feature>
<evidence type="ECO:0000256" key="4">
    <source>
        <dbReference type="ARBA" id="ARBA00022842"/>
    </source>
</evidence>
<sequence>MRRKGSPDGERSVSDGGERTSVAEVLDRIATASFSAIRSVGDAFNVPRRGKGASCGLTRQSTDPINLAAFRARRTSQRLLDVQGRNAGEASPKAQPKRRPSLMHAPSKKVAQTRAVHLNDGQPAGDFVGNGIRTAKYNILTFLPLFLWEMFSRAAYFYFLIQAGLAWVEVVSPFGGWGSTLALLFVLIVAAIKAIWEDIKRHQEDRSTNASTAHVVNGDGSSRDIPWRDVRVGQVLRVEDDELFPADLLCLHSALPDKACFIKTTNLDGESNLKVRRPVDLREDAPVEEAEVMRLRATVTCEAPNNKLHTFRGRVNIAADGGKRPLTLPVTMNEMLLRGCMLKNSRYILGLVIYTGPESRIQMNAAKTPNKVGSYDHFLNFQIVFVILLQAALCVFCAVASIIWRQMSGIKHYNLALGANVQGNFTNGWAYTFVLLVTFWILFSYLVPISLFVTLEIVKFWQGFLYINWDEEMRDPESGNYARARNTNLNEDLGKVDYVFSDKTGTLTSNEMQLRELAIKGANFGSSKLRLEDQDEGSEDLFRRFDARLADAAAAMQASGRWEELVRAGGSSAEALAVGPSAAAAKPRPADAAAAEGGRTAANQEDHVAPAGPGPGSESDARAIGSHGSSRNGPRGSDNQEQMLLAGHLVDFWTNICVCHSLIVEDSQDGQVHYQGPSPDEVALVEGGRRLGFEFLRRNKDGVDVRMLGVEVAFEVLNVLEYSSARGCMSVIARAPGSNIRLFCKGSDSKVLAMLRPEAGGGKAGAGGLAAATHENLHIFATHGLRTLAVATRLLGEEEWTEWDARYQSAAAQLEGRDEALADLAAEVEADLELVGVTAIEDKLQAGVPEAIQTLLDAGIKVWVITGDKQETAINIAIACNLIRRPDSLLLCNAGSREAAAARLDTLLAELKAHYAPLDPERHTRDGASHSALPQGELVIDGGTLDHVLGPKSGGLDRALAAVCARCGAVVICRSSPSQKAAVVRMMSEYEMSQAEGGSRGWYRWYKRQMRKQAGRMLAIGDGANDVAMIQAADVGVGIMGKEGRQAVNNSDYAVAQFRFLTRLLLLHGSLSAYRLSRLIKYSFYKNIAFGGMLFFYQFYCGFSGQALVDDISAAAYNVIFTSLPILFFAVLDRPLRKHKTMLRFPQTYNPRSSLTTLTFWKNGVLMATIDAAICFFISYYATVASGAHMATDVWSIGKTTFVTLLGTVTLEVALVSRFWTWPFFIFVVLSYVLVFPFQILFPLAEMAGGVPDSAQYGVAENLYQTPAFWLACILTALVSFGHRFIERGFVWIFRPQDTMIMREMEVVAERLGEEDIGWQTARRLDALSMAVM</sequence>
<dbReference type="SFLD" id="SFLDG00002">
    <property type="entry name" value="C1.7:_P-type_atpase_like"/>
    <property type="match status" value="1"/>
</dbReference>
<feature type="compositionally biased region" description="Basic and acidic residues" evidence="7">
    <location>
        <begin position="1"/>
        <end position="18"/>
    </location>
</feature>
<dbReference type="PRINTS" id="PR00119">
    <property type="entry name" value="CATATPASE"/>
</dbReference>
<dbReference type="Pfam" id="PF13246">
    <property type="entry name" value="Cation_ATPase"/>
    <property type="match status" value="1"/>
</dbReference>
<evidence type="ECO:0000256" key="8">
    <source>
        <dbReference type="SAM" id="Phobius"/>
    </source>
</evidence>
<dbReference type="Pfam" id="PF16212">
    <property type="entry name" value="PhoLip_ATPase_C"/>
    <property type="match status" value="1"/>
</dbReference>
<feature type="transmembrane region" description="Helical" evidence="8">
    <location>
        <begin position="1112"/>
        <end position="1132"/>
    </location>
</feature>
<keyword evidence="12" id="KW-1185">Reference proteome</keyword>
<dbReference type="GO" id="GO:0045332">
    <property type="term" value="P:phospholipid translocation"/>
    <property type="evidence" value="ECO:0007669"/>
    <property type="project" value="TreeGrafter"/>
</dbReference>
<dbReference type="InterPro" id="IPR032630">
    <property type="entry name" value="P_typ_ATPase_c"/>
</dbReference>
<dbReference type="GO" id="GO:0140326">
    <property type="term" value="F:ATPase-coupled intramembrane lipid transporter activity"/>
    <property type="evidence" value="ECO:0007669"/>
    <property type="project" value="TreeGrafter"/>
</dbReference>
<dbReference type="SUPFAM" id="SSF81653">
    <property type="entry name" value="Calcium ATPase, transduction domain A"/>
    <property type="match status" value="1"/>
</dbReference>
<evidence type="ECO:0000313" key="11">
    <source>
        <dbReference type="EMBL" id="KAK9835974.1"/>
    </source>
</evidence>
<dbReference type="Gene3D" id="3.40.1110.10">
    <property type="entry name" value="Calcium-transporting ATPase, cytoplasmic domain N"/>
    <property type="match status" value="2"/>
</dbReference>
<feature type="compositionally biased region" description="Low complexity" evidence="7">
    <location>
        <begin position="582"/>
        <end position="602"/>
    </location>
</feature>
<evidence type="ECO:0000256" key="6">
    <source>
        <dbReference type="ARBA" id="ARBA00023136"/>
    </source>
</evidence>
<name>A0AAW1RQN2_9CHLO</name>
<dbReference type="Gene3D" id="2.70.150.10">
    <property type="entry name" value="Calcium-transporting ATPase, cytoplasmic transduction domain A"/>
    <property type="match status" value="1"/>
</dbReference>
<dbReference type="Proteomes" id="UP001445335">
    <property type="component" value="Unassembled WGS sequence"/>
</dbReference>
<dbReference type="PANTHER" id="PTHR24092">
    <property type="entry name" value="PROBABLE PHOSPHOLIPID-TRANSPORTING ATPASE"/>
    <property type="match status" value="1"/>
</dbReference>
<protein>
    <recommendedName>
        <fullName evidence="13">Phospholipid-transporting ATPase</fullName>
    </recommendedName>
</protein>
<keyword evidence="3" id="KW-0479">Metal-binding</keyword>
<reference evidence="11 12" key="1">
    <citation type="journal article" date="2024" name="Nat. Commun.">
        <title>Phylogenomics reveals the evolutionary origins of lichenization in chlorophyte algae.</title>
        <authorList>
            <person name="Puginier C."/>
            <person name="Libourel C."/>
            <person name="Otte J."/>
            <person name="Skaloud P."/>
            <person name="Haon M."/>
            <person name="Grisel S."/>
            <person name="Petersen M."/>
            <person name="Berrin J.G."/>
            <person name="Delaux P.M."/>
            <person name="Dal Grande F."/>
            <person name="Keller J."/>
        </authorList>
    </citation>
    <scope>NUCLEOTIDE SEQUENCE [LARGE SCALE GENOMIC DNA]</scope>
    <source>
        <strain evidence="11 12">SAG 245.80</strain>
    </source>
</reference>
<evidence type="ECO:0000256" key="1">
    <source>
        <dbReference type="ARBA" id="ARBA00004141"/>
    </source>
</evidence>
<feature type="region of interest" description="Disordered" evidence="7">
    <location>
        <begin position="1"/>
        <end position="22"/>
    </location>
</feature>
<proteinExistence type="predicted"/>
<dbReference type="Pfam" id="PF16209">
    <property type="entry name" value="PhoLip_ATPase_N"/>
    <property type="match status" value="1"/>
</dbReference>
<evidence type="ECO:0000256" key="3">
    <source>
        <dbReference type="ARBA" id="ARBA00022723"/>
    </source>
</evidence>
<dbReference type="InterPro" id="IPR008250">
    <property type="entry name" value="ATPase_P-typ_transduc_dom_A_sf"/>
</dbReference>
<dbReference type="SFLD" id="SFLDF00027">
    <property type="entry name" value="p-type_atpase"/>
    <property type="match status" value="1"/>
</dbReference>
<dbReference type="GO" id="GO:0046872">
    <property type="term" value="F:metal ion binding"/>
    <property type="evidence" value="ECO:0007669"/>
    <property type="project" value="UniProtKB-KW"/>
</dbReference>
<dbReference type="SUPFAM" id="SSF81665">
    <property type="entry name" value="Calcium ATPase, transmembrane domain M"/>
    <property type="match status" value="1"/>
</dbReference>
<dbReference type="PANTHER" id="PTHR24092:SF150">
    <property type="entry name" value="PHOSPHOLIPID-TRANSPORTING ATPASE"/>
    <property type="match status" value="1"/>
</dbReference>
<dbReference type="InterPro" id="IPR044492">
    <property type="entry name" value="P_typ_ATPase_HD_dom"/>
</dbReference>
<feature type="compositionally biased region" description="Polar residues" evidence="7">
    <location>
        <begin position="627"/>
        <end position="639"/>
    </location>
</feature>
<feature type="transmembrane region" description="Helical" evidence="8">
    <location>
        <begin position="1268"/>
        <end position="1286"/>
    </location>
</feature>
<gene>
    <name evidence="11" type="ORF">WJX81_002920</name>
</gene>
<dbReference type="InterPro" id="IPR018303">
    <property type="entry name" value="ATPase_P-typ_P_site"/>
</dbReference>
<keyword evidence="2 8" id="KW-0812">Transmembrane</keyword>
<organism evidence="11 12">
    <name type="scientific">Elliptochloris bilobata</name>
    <dbReference type="NCBI Taxonomy" id="381761"/>
    <lineage>
        <taxon>Eukaryota</taxon>
        <taxon>Viridiplantae</taxon>
        <taxon>Chlorophyta</taxon>
        <taxon>core chlorophytes</taxon>
        <taxon>Trebouxiophyceae</taxon>
        <taxon>Trebouxiophyceae incertae sedis</taxon>
        <taxon>Elliptochloris clade</taxon>
        <taxon>Elliptochloris</taxon>
    </lineage>
</organism>
<evidence type="ECO:0000256" key="7">
    <source>
        <dbReference type="SAM" id="MobiDB-lite"/>
    </source>
</evidence>
<keyword evidence="5 8" id="KW-1133">Transmembrane helix</keyword>
<feature type="transmembrane region" description="Helical" evidence="8">
    <location>
        <begin position="383"/>
        <end position="404"/>
    </location>
</feature>
<comment type="caution">
    <text evidence="11">The sequence shown here is derived from an EMBL/GenBank/DDBJ whole genome shotgun (WGS) entry which is preliminary data.</text>
</comment>
<comment type="subcellular location">
    <subcellularLocation>
        <location evidence="1">Membrane</location>
        <topology evidence="1">Multi-pass membrane protein</topology>
    </subcellularLocation>
</comment>
<feature type="transmembrane region" description="Helical" evidence="8">
    <location>
        <begin position="1194"/>
        <end position="1215"/>
    </location>
</feature>